<name>A0A3S0QT64_9BACT</name>
<reference evidence="2 3" key="1">
    <citation type="submission" date="2018-12" db="EMBL/GenBank/DDBJ databases">
        <title>Genome sequencing of Prevotella sp. KCOM 3155 (= JS262).</title>
        <authorList>
            <person name="Kook J.-K."/>
            <person name="Park S.-N."/>
            <person name="Lim Y.K."/>
        </authorList>
    </citation>
    <scope>NUCLEOTIDE SEQUENCE [LARGE SCALE GENOMIC DNA]</scope>
    <source>
        <strain evidence="2 3">KCOM 3155</strain>
    </source>
</reference>
<keyword evidence="3" id="KW-1185">Reference proteome</keyword>
<accession>A0A3S0QT64</accession>
<proteinExistence type="predicted"/>
<feature type="transmembrane region" description="Helical" evidence="1">
    <location>
        <begin position="7"/>
        <end position="27"/>
    </location>
</feature>
<comment type="caution">
    <text evidence="2">The sequence shown here is derived from an EMBL/GenBank/DDBJ whole genome shotgun (WGS) entry which is preliminary data.</text>
</comment>
<keyword evidence="1" id="KW-0472">Membrane</keyword>
<dbReference type="RefSeq" id="WP_126677927.1">
    <property type="nucleotide sequence ID" value="NZ_RYYU01000001.1"/>
</dbReference>
<feature type="transmembrane region" description="Helical" evidence="1">
    <location>
        <begin position="33"/>
        <end position="56"/>
    </location>
</feature>
<protein>
    <submittedName>
        <fullName evidence="2">Uncharacterized protein</fullName>
    </submittedName>
</protein>
<dbReference type="OrthoDB" id="1097929at2"/>
<evidence type="ECO:0000313" key="2">
    <source>
        <dbReference type="EMBL" id="RUL58874.1"/>
    </source>
</evidence>
<feature type="transmembrane region" description="Helical" evidence="1">
    <location>
        <begin position="77"/>
        <end position="95"/>
    </location>
</feature>
<gene>
    <name evidence="2" type="ORF">EHV08_03215</name>
</gene>
<dbReference type="AlphaFoldDB" id="A0A3S0QT64"/>
<feature type="transmembrane region" description="Helical" evidence="1">
    <location>
        <begin position="107"/>
        <end position="129"/>
    </location>
</feature>
<keyword evidence="1" id="KW-0812">Transmembrane</keyword>
<dbReference type="Proteomes" id="UP000278983">
    <property type="component" value="Unassembled WGS sequence"/>
</dbReference>
<evidence type="ECO:0000313" key="3">
    <source>
        <dbReference type="Proteomes" id="UP000278983"/>
    </source>
</evidence>
<dbReference type="EMBL" id="RYYU01000001">
    <property type="protein sequence ID" value="RUL58874.1"/>
    <property type="molecule type" value="Genomic_DNA"/>
</dbReference>
<keyword evidence="1" id="KW-1133">Transmembrane helix</keyword>
<sequence length="134" mass="15224">MVRKKWLIVANGLLWMAAGMNIVNIGIKSIMAAHSLVWLLSIPVFAIFASMFIKIISKNINRIVSMQGEKAKLYKFLTPKGYMIIAFMMTLGITLRELGKIPESFFAYFYTGLGIALFFSGLWSFIILISRKLY</sequence>
<evidence type="ECO:0000256" key="1">
    <source>
        <dbReference type="SAM" id="Phobius"/>
    </source>
</evidence>
<organism evidence="2 3">
    <name type="scientific">Prevotella koreensis</name>
    <dbReference type="NCBI Taxonomy" id="2490854"/>
    <lineage>
        <taxon>Bacteria</taxon>
        <taxon>Pseudomonadati</taxon>
        <taxon>Bacteroidota</taxon>
        <taxon>Bacteroidia</taxon>
        <taxon>Bacteroidales</taxon>
        <taxon>Prevotellaceae</taxon>
        <taxon>Prevotella</taxon>
    </lineage>
</organism>